<keyword evidence="7" id="KW-0560">Oxidoreductase</keyword>
<sequence>MNKLIIAATSECIGCHACEIVCVVAHNYQRWPQSTREFVPRIRVLNDTKNSIAVTCRHYNNAPCITSCPVDALRFVSATVQLNQTRCIGCKSCIVACTFGAINMVLAVDSDIALAQKCDICQTIKC</sequence>
<keyword evidence="4" id="KW-0408">Iron</keyword>
<evidence type="ECO:0000256" key="5">
    <source>
        <dbReference type="ARBA" id="ARBA00023014"/>
    </source>
</evidence>
<keyword evidence="5" id="KW-0411">Iron-sulfur</keyword>
<proteinExistence type="predicted"/>
<dbReference type="GO" id="GO:0051539">
    <property type="term" value="F:4 iron, 4 sulfur cluster binding"/>
    <property type="evidence" value="ECO:0007669"/>
    <property type="project" value="UniProtKB-KW"/>
</dbReference>
<reference evidence="7" key="1">
    <citation type="submission" date="2018-04" db="EMBL/GenBank/DDBJ databases">
        <authorList>
            <person name="Go L.Y."/>
            <person name="Mitchell J.A."/>
        </authorList>
    </citation>
    <scope>NUCLEOTIDE SEQUENCE</scope>
    <source>
        <strain evidence="7">ARTV</strain>
    </source>
</reference>
<dbReference type="GO" id="GO:0046872">
    <property type="term" value="F:metal ion binding"/>
    <property type="evidence" value="ECO:0007669"/>
    <property type="project" value="UniProtKB-KW"/>
</dbReference>
<evidence type="ECO:0000313" key="7">
    <source>
        <dbReference type="EMBL" id="SSW95741.1"/>
    </source>
</evidence>
<dbReference type="EMBL" id="UFQR01000006">
    <property type="protein sequence ID" value="SSW95741.1"/>
    <property type="molecule type" value="Genomic_DNA"/>
</dbReference>
<organism evidence="7">
    <name type="scientific">Arsenophonus endosymbiont of Trialeurodes vaporariorum</name>
    <dbReference type="NCBI Taxonomy" id="235567"/>
    <lineage>
        <taxon>Bacteria</taxon>
        <taxon>Pseudomonadati</taxon>
        <taxon>Pseudomonadota</taxon>
        <taxon>Gammaproteobacteria</taxon>
        <taxon>Enterobacterales</taxon>
        <taxon>Morganellaceae</taxon>
        <taxon>Arsenophonus</taxon>
    </lineage>
</organism>
<accession>A0A3B0LYZ5</accession>
<dbReference type="SUPFAM" id="SSF54862">
    <property type="entry name" value="4Fe-4S ferredoxins"/>
    <property type="match status" value="1"/>
</dbReference>
<dbReference type="PROSITE" id="PS51379">
    <property type="entry name" value="4FE4S_FER_2"/>
    <property type="match status" value="1"/>
</dbReference>
<dbReference type="Gene3D" id="3.30.70.20">
    <property type="match status" value="2"/>
</dbReference>
<dbReference type="InterPro" id="IPR050294">
    <property type="entry name" value="RnfB_subfamily"/>
</dbReference>
<evidence type="ECO:0000256" key="4">
    <source>
        <dbReference type="ARBA" id="ARBA00023004"/>
    </source>
</evidence>
<dbReference type="InterPro" id="IPR017896">
    <property type="entry name" value="4Fe4S_Fe-S-bd"/>
</dbReference>
<feature type="domain" description="4Fe-4S ferredoxin-type" evidence="6">
    <location>
        <begin position="78"/>
        <end position="107"/>
    </location>
</feature>
<dbReference type="Pfam" id="PF00037">
    <property type="entry name" value="Fer4"/>
    <property type="match status" value="1"/>
</dbReference>
<dbReference type="PANTHER" id="PTHR42859">
    <property type="entry name" value="OXIDOREDUCTASE"/>
    <property type="match status" value="1"/>
</dbReference>
<dbReference type="AlphaFoldDB" id="A0A3B0LYZ5"/>
<protein>
    <submittedName>
        <fullName evidence="7">Hydrogenase-4 component A</fullName>
        <ecNumber evidence="7">1.-.-.-</ecNumber>
    </submittedName>
</protein>
<evidence type="ECO:0000256" key="3">
    <source>
        <dbReference type="ARBA" id="ARBA00022737"/>
    </source>
</evidence>
<keyword evidence="2" id="KW-0479">Metal-binding</keyword>
<dbReference type="PANTHER" id="PTHR42859:SF17">
    <property type="entry name" value="ELECTRON TRANSPORT PROTEIN HYDN-RELATED"/>
    <property type="match status" value="1"/>
</dbReference>
<evidence type="ECO:0000256" key="1">
    <source>
        <dbReference type="ARBA" id="ARBA00022485"/>
    </source>
</evidence>
<dbReference type="GO" id="GO:0016491">
    <property type="term" value="F:oxidoreductase activity"/>
    <property type="evidence" value="ECO:0007669"/>
    <property type="project" value="UniProtKB-KW"/>
</dbReference>
<keyword evidence="3" id="KW-0677">Repeat</keyword>
<dbReference type="EC" id="1.-.-.-" evidence="7"/>
<evidence type="ECO:0000256" key="2">
    <source>
        <dbReference type="ARBA" id="ARBA00022723"/>
    </source>
</evidence>
<keyword evidence="1" id="KW-0004">4Fe-4S</keyword>
<name>A0A3B0LYZ5_9GAMM</name>
<evidence type="ECO:0000259" key="6">
    <source>
        <dbReference type="PROSITE" id="PS51379"/>
    </source>
</evidence>
<gene>
    <name evidence="7" type="primary">hyfA</name>
    <name evidence="7" type="ORF">ARTV_1768</name>
</gene>